<dbReference type="Proteomes" id="UP000279859">
    <property type="component" value="Unassembled WGS sequence"/>
</dbReference>
<reference evidence="3 4" key="1">
    <citation type="submission" date="2018-11" db="EMBL/GenBank/DDBJ databases">
        <title>Cryobacterium sp. nov., isolated from rhizosphere soil of lettuce.</title>
        <authorList>
            <person name="Wang Y."/>
        </authorList>
    </citation>
    <scope>NUCLEOTIDE SEQUENCE [LARGE SCALE GENOMIC DNA]</scope>
    <source>
        <strain evidence="3 4">NEAU-85</strain>
    </source>
</reference>
<dbReference type="EMBL" id="RDSR01000029">
    <property type="protein sequence ID" value="RNE56517.1"/>
    <property type="molecule type" value="Genomic_DNA"/>
</dbReference>
<keyword evidence="1" id="KW-0119">Carbohydrate metabolism</keyword>
<dbReference type="InterPro" id="IPR013022">
    <property type="entry name" value="Xyl_isomerase-like_TIM-brl"/>
</dbReference>
<dbReference type="Pfam" id="PF01261">
    <property type="entry name" value="AP_endonuc_2"/>
    <property type="match status" value="1"/>
</dbReference>
<dbReference type="PANTHER" id="PTHR12110">
    <property type="entry name" value="HYDROXYPYRUVATE ISOMERASE"/>
    <property type="match status" value="1"/>
</dbReference>
<evidence type="ECO:0000259" key="2">
    <source>
        <dbReference type="Pfam" id="PF01261"/>
    </source>
</evidence>
<sequence>MSHAHPRLSLNQATIKYASFDEALALTADAGIRSIGLWREPVAEVGLAQAATRLTASGLRFSSLCRAGFFTAPEGPERRRAIDDNRRAIEETVTLAAAGADGSAAVLVLVAGALPEGSKDLAGARSRVQDAIAELVPDAIAAGVTLGVEPLHPLFAADRAVVSTLGQALDIAEQFPAEAVGAIVDTYHIWWDPQVLNQIARAAAGRRIASYQVCDWLTPLPADVLLGRGQPGEGHIDFAPMTRAVLDGGYTGDIEVEIFNQAIWDAPAAETVRRTIDAFAAAVPVDPAVAALAAADVEAPAVGVPALQV</sequence>
<dbReference type="OrthoDB" id="9787068at2"/>
<dbReference type="AlphaFoldDB" id="A0A3M8KT90"/>
<evidence type="ECO:0000313" key="3">
    <source>
        <dbReference type="EMBL" id="RNE56517.1"/>
    </source>
</evidence>
<keyword evidence="4" id="KW-1185">Reference proteome</keyword>
<feature type="domain" description="Xylose isomerase-like TIM barrel" evidence="2">
    <location>
        <begin position="25"/>
        <end position="276"/>
    </location>
</feature>
<dbReference type="SUPFAM" id="SSF51658">
    <property type="entry name" value="Xylose isomerase-like"/>
    <property type="match status" value="1"/>
</dbReference>
<keyword evidence="3" id="KW-0413">Isomerase</keyword>
<dbReference type="GO" id="GO:0016853">
    <property type="term" value="F:isomerase activity"/>
    <property type="evidence" value="ECO:0007669"/>
    <property type="project" value="UniProtKB-KW"/>
</dbReference>
<dbReference type="InterPro" id="IPR036237">
    <property type="entry name" value="Xyl_isomerase-like_sf"/>
</dbReference>
<dbReference type="InterPro" id="IPR050312">
    <property type="entry name" value="IolE/XylAMocC-like"/>
</dbReference>
<protein>
    <submittedName>
        <fullName evidence="3">Sugar phosphate isomerase/epimerase</fullName>
    </submittedName>
</protein>
<comment type="caution">
    <text evidence="3">The sequence shown here is derived from an EMBL/GenBank/DDBJ whole genome shotgun (WGS) entry which is preliminary data.</text>
</comment>
<proteinExistence type="predicted"/>
<name>A0A3M8KT90_9MICO</name>
<dbReference type="RefSeq" id="WP_123046809.1">
    <property type="nucleotide sequence ID" value="NZ_RDSR01000029.1"/>
</dbReference>
<evidence type="ECO:0000313" key="4">
    <source>
        <dbReference type="Proteomes" id="UP000279859"/>
    </source>
</evidence>
<evidence type="ECO:0000256" key="1">
    <source>
        <dbReference type="ARBA" id="ARBA00023277"/>
    </source>
</evidence>
<organism evidence="3 4">
    <name type="scientific">Cryobacterium tepidiphilum</name>
    <dbReference type="NCBI Taxonomy" id="2486026"/>
    <lineage>
        <taxon>Bacteria</taxon>
        <taxon>Bacillati</taxon>
        <taxon>Actinomycetota</taxon>
        <taxon>Actinomycetes</taxon>
        <taxon>Micrococcales</taxon>
        <taxon>Microbacteriaceae</taxon>
        <taxon>Cryobacterium</taxon>
    </lineage>
</organism>
<dbReference type="Gene3D" id="3.20.20.150">
    <property type="entry name" value="Divalent-metal-dependent TIM barrel enzymes"/>
    <property type="match status" value="1"/>
</dbReference>
<accession>A0A3M8KT90</accession>
<dbReference type="PANTHER" id="PTHR12110:SF52">
    <property type="entry name" value="XYLOSE ISOMERASE"/>
    <property type="match status" value="1"/>
</dbReference>
<gene>
    <name evidence="3" type="ORF">EEJ31_13530</name>
</gene>